<name>A0A256K458_HALEZ</name>
<gene>
    <name evidence="5" type="ORF">DJ76_00825</name>
    <name evidence="4" type="ORF">DJ79_09955</name>
    <name evidence="3" type="ORF">DJ80_08765</name>
</gene>
<accession>A0A256K458</accession>
<evidence type="ECO:0000256" key="2">
    <source>
        <dbReference type="SAM" id="MobiDB-lite"/>
    </source>
</evidence>
<dbReference type="EMBL" id="NHPA01000046">
    <property type="protein sequence ID" value="OYR67092.1"/>
    <property type="molecule type" value="Genomic_DNA"/>
</dbReference>
<organism evidence="5 8">
    <name type="scientific">Halorubrum ezzemoulense</name>
    <name type="common">Halorubrum chaoviator</name>
    <dbReference type="NCBI Taxonomy" id="337243"/>
    <lineage>
        <taxon>Archaea</taxon>
        <taxon>Methanobacteriati</taxon>
        <taxon>Methanobacteriota</taxon>
        <taxon>Stenosarchaea group</taxon>
        <taxon>Halobacteria</taxon>
        <taxon>Halobacteriales</taxon>
        <taxon>Haloferacaceae</taxon>
        <taxon>Halorubrum</taxon>
    </lineage>
</organism>
<feature type="region of interest" description="Disordered" evidence="2">
    <location>
        <begin position="804"/>
        <end position="825"/>
    </location>
</feature>
<keyword evidence="1" id="KW-0175">Coiled coil</keyword>
<dbReference type="Proteomes" id="UP000215607">
    <property type="component" value="Unassembled WGS sequence"/>
</dbReference>
<evidence type="ECO:0000313" key="4">
    <source>
        <dbReference type="EMBL" id="OYR67092.1"/>
    </source>
</evidence>
<evidence type="ECO:0000313" key="7">
    <source>
        <dbReference type="Proteomes" id="UP000215731"/>
    </source>
</evidence>
<feature type="coiled-coil region" evidence="1">
    <location>
        <begin position="542"/>
        <end position="572"/>
    </location>
</feature>
<sequence length="825" mass="91153">MTDDPSSRTVFVVSLGTGSRRTAKWLYELANQYDVDPEFRFVSIESTDIDGGDVPDEFRNIPLDTDSRVKRRFERAKTDPAVPYLDENHTLPSEGTSRVPNVGRFLLEHHSRRVHEMLSEEIGTAVGPTDSELSVWVLASLSGGTAPGMFPLVSAMAGQIATDIGARYNIDVYLNGLGTVSELRAANQRVAPSGISEYFVNTNNSLHALSTLLNLPDAHGRPQVNGPTRLEMPAAPDVESADGLLDPSFEITEPPLDAMLLMPIDEDRAEDGSWDGDERTSYLAGVNYKLAAAVLALSTTSGDNDLGNLYSTVLDDRLYTIDAASVRASVEPALELLNTEQQIGAVESEISELEACVDDLESLADQLSSLRSTDVDAGSVPDIVGALSAPLAGRASQLVESVSAIDLTESSFEEIETQIERVFAEVPTRAVGDSPFPDEIHESELGDFAADQFVPHRTVGRYLFLKMVRARLLAEIEAHPFSDRVEDLWEKNAQELEEEFAGLSDAEVATQYEQAIDPFLATHEQDLENQLSNTSMFSFRERSRLRRQLESVRETRQELKQLFDEYEHLGELRERIASGELPPLGSELQTTIDLVEKGSERGTQLLTSKRNRLESLQQTRETFQNRVTDTTSGRITEIPLDIESTDSLSRETLVNASTLFDLVESGLLTRDGILREIDRAMGLIREPLEDNFHEMADNHPNRLLIPMANPGNEPVLTMTGTTQPSMGSIMANNDVTTQLDTGTIADPFRIDYVMLHGNVRLANTSEYRVLRERWEAGDIQRLLGEEVDLVQNLAYPELVPMLSAPADRRDDDGIEADDSDEGVTL</sequence>
<dbReference type="AlphaFoldDB" id="A0A256K458"/>
<feature type="compositionally biased region" description="Acidic residues" evidence="2">
    <location>
        <begin position="812"/>
        <end position="825"/>
    </location>
</feature>
<dbReference type="EMBL" id="NHPD01000005">
    <property type="protein sequence ID" value="OYR75938.1"/>
    <property type="molecule type" value="Genomic_DNA"/>
</dbReference>
<dbReference type="RefSeq" id="WP_094494274.1">
    <property type="nucleotide sequence ID" value="NZ_NHOZ01000079.1"/>
</dbReference>
<evidence type="ECO:0000313" key="6">
    <source>
        <dbReference type="Proteomes" id="UP000215607"/>
    </source>
</evidence>
<dbReference type="InterPro" id="IPR025904">
    <property type="entry name" value="Tubulin-like"/>
</dbReference>
<dbReference type="EMBL" id="NHOZ01000079">
    <property type="protein sequence ID" value="OYR63027.1"/>
    <property type="molecule type" value="Genomic_DNA"/>
</dbReference>
<dbReference type="Proteomes" id="UP000216925">
    <property type="component" value="Unassembled WGS sequence"/>
</dbReference>
<evidence type="ECO:0000313" key="8">
    <source>
        <dbReference type="Proteomes" id="UP000216925"/>
    </source>
</evidence>
<evidence type="ECO:0000313" key="5">
    <source>
        <dbReference type="EMBL" id="OYR75938.1"/>
    </source>
</evidence>
<reference evidence="5" key="2">
    <citation type="submission" date="2017-05" db="EMBL/GenBank/DDBJ databases">
        <authorList>
            <person name="Song R."/>
            <person name="Chenine A.L."/>
            <person name="Ruprecht R.M."/>
        </authorList>
    </citation>
    <scope>NUCLEOTIDE SEQUENCE</scope>
    <source>
        <strain evidence="5">Ec15</strain>
        <strain evidence="4">Ga2p</strain>
        <strain evidence="3">Ga36</strain>
    </source>
</reference>
<dbReference type="Proteomes" id="UP000215731">
    <property type="component" value="Unassembled WGS sequence"/>
</dbReference>
<evidence type="ECO:0000256" key="1">
    <source>
        <dbReference type="SAM" id="Coils"/>
    </source>
</evidence>
<evidence type="ECO:0000313" key="3">
    <source>
        <dbReference type="EMBL" id="OYR63027.1"/>
    </source>
</evidence>
<dbReference type="Gene3D" id="3.40.50.1440">
    <property type="entry name" value="Tubulin/FtsZ, GTPase domain"/>
    <property type="match status" value="1"/>
</dbReference>
<evidence type="ECO:0008006" key="9">
    <source>
        <dbReference type="Google" id="ProtNLM"/>
    </source>
</evidence>
<protein>
    <recommendedName>
        <fullName evidence="9">Tubulin like</fullName>
    </recommendedName>
</protein>
<feature type="coiled-coil region" evidence="1">
    <location>
        <begin position="343"/>
        <end position="370"/>
    </location>
</feature>
<dbReference type="SUPFAM" id="SSF52490">
    <property type="entry name" value="Tubulin nucleotide-binding domain-like"/>
    <property type="match status" value="1"/>
</dbReference>
<dbReference type="Pfam" id="PF13809">
    <property type="entry name" value="Tubulin_2"/>
    <property type="match status" value="1"/>
</dbReference>
<dbReference type="InterPro" id="IPR036525">
    <property type="entry name" value="Tubulin/FtsZ_GTPase_sf"/>
</dbReference>
<proteinExistence type="predicted"/>
<reference evidence="6 7" key="1">
    <citation type="journal article" date="2014" name="Front. Microbiol.">
        <title>Population and genomic analysis of the genus Halorubrum.</title>
        <authorList>
            <person name="Fullmer M.S."/>
            <person name="Soucy S.M."/>
            <person name="Swithers K.S."/>
            <person name="Makkay A.M."/>
            <person name="Wheeler R."/>
            <person name="Ventosa A."/>
            <person name="Gogarten J.P."/>
            <person name="Papke R.T."/>
        </authorList>
    </citation>
    <scope>NUCLEOTIDE SEQUENCE [LARGE SCALE GENOMIC DNA]</scope>
    <source>
        <strain evidence="5 8">Ec15</strain>
        <strain evidence="4 6">Ga2p</strain>
        <strain evidence="3 7">Ga36</strain>
    </source>
</reference>
<comment type="caution">
    <text evidence="5">The sequence shown here is derived from an EMBL/GenBank/DDBJ whole genome shotgun (WGS) entry which is preliminary data.</text>
</comment>